<evidence type="ECO:0000259" key="10">
    <source>
        <dbReference type="PROSITE" id="PS50011"/>
    </source>
</evidence>
<reference evidence="11 12" key="2">
    <citation type="journal article" date="2013" name="Genome Biol. Evol.">
        <title>Genome sequencing of Giardia lamblia genotypes A2 and B isolates (DH and GS) and comparative analysis with the genomes of genotypes A1 and E (WB and Pig).</title>
        <authorList>
            <person name="Adam R.D."/>
            <person name="Dahlstrom E.W."/>
            <person name="Martens C.A."/>
            <person name="Bruno D.P."/>
            <person name="Barbian K.D."/>
            <person name="Ricklefs S.M."/>
            <person name="Hernandez M.M."/>
            <person name="Narla N.P."/>
            <person name="Patel R.B."/>
            <person name="Porcella S.F."/>
            <person name="Nash T.E."/>
        </authorList>
    </citation>
    <scope>NUCLEOTIDE SEQUENCE [LARGE SCALE GENOMIC DNA]</scope>
    <source>
        <strain evidence="11 12">GS</strain>
    </source>
</reference>
<proteinExistence type="predicted"/>
<dbReference type="AlphaFoldDB" id="V6TNE7"/>
<keyword evidence="6" id="KW-0067">ATP-binding</keyword>
<gene>
    <name evidence="11" type="ORF">GSB_155032</name>
</gene>
<feature type="region of interest" description="Disordered" evidence="9">
    <location>
        <begin position="99"/>
        <end position="132"/>
    </location>
</feature>
<dbReference type="EC" id="2.7.11.1" evidence="1"/>
<dbReference type="EMBL" id="AHHH01000212">
    <property type="protein sequence ID" value="ESU40508.1"/>
    <property type="molecule type" value="Genomic_DNA"/>
</dbReference>
<dbReference type="GO" id="GO:0005524">
    <property type="term" value="F:ATP binding"/>
    <property type="evidence" value="ECO:0007669"/>
    <property type="project" value="UniProtKB-KW"/>
</dbReference>
<evidence type="ECO:0000256" key="8">
    <source>
        <dbReference type="ARBA" id="ARBA00048679"/>
    </source>
</evidence>
<dbReference type="Pfam" id="PF00069">
    <property type="entry name" value="Pkinase"/>
    <property type="match status" value="1"/>
</dbReference>
<protein>
    <recommendedName>
        <fullName evidence="1">non-specific serine/threonine protein kinase</fullName>
        <ecNumber evidence="1">2.7.11.1</ecNumber>
    </recommendedName>
</protein>
<dbReference type="PROSITE" id="PS50011">
    <property type="entry name" value="PROTEIN_KINASE_DOM"/>
    <property type="match status" value="1"/>
</dbReference>
<dbReference type="GO" id="GO:0004674">
    <property type="term" value="F:protein serine/threonine kinase activity"/>
    <property type="evidence" value="ECO:0007669"/>
    <property type="project" value="UniProtKB-KW"/>
</dbReference>
<keyword evidence="4" id="KW-0547">Nucleotide-binding</keyword>
<evidence type="ECO:0000313" key="11">
    <source>
        <dbReference type="EMBL" id="ESU40508.1"/>
    </source>
</evidence>
<organism evidence="11 12">
    <name type="scientific">Giardia intestinalis</name>
    <name type="common">Giardia lamblia</name>
    <dbReference type="NCBI Taxonomy" id="5741"/>
    <lineage>
        <taxon>Eukaryota</taxon>
        <taxon>Metamonada</taxon>
        <taxon>Diplomonadida</taxon>
        <taxon>Hexamitidae</taxon>
        <taxon>Giardiinae</taxon>
        <taxon>Giardia</taxon>
    </lineage>
</organism>
<evidence type="ECO:0000256" key="3">
    <source>
        <dbReference type="ARBA" id="ARBA00022679"/>
    </source>
</evidence>
<dbReference type="InterPro" id="IPR011009">
    <property type="entry name" value="Kinase-like_dom_sf"/>
</dbReference>
<evidence type="ECO:0000256" key="4">
    <source>
        <dbReference type="ARBA" id="ARBA00022741"/>
    </source>
</evidence>
<reference evidence="12" key="1">
    <citation type="submission" date="2012-02" db="EMBL/GenBank/DDBJ databases">
        <title>Genome sequencing of Giardia lamblia Genotypes A2 and B isolates (DH and GS) and comparative analysis with the genomes of Genotypes A1 and E (WB and Pig).</title>
        <authorList>
            <person name="Adam R."/>
            <person name="Dahlstrom E."/>
            <person name="Martens C."/>
            <person name="Bruno D."/>
            <person name="Barbian K."/>
            <person name="Porcella S.F."/>
            <person name="Nash T."/>
        </authorList>
    </citation>
    <scope>NUCLEOTIDE SEQUENCE</scope>
    <source>
        <strain evidence="12">GS</strain>
    </source>
</reference>
<feature type="non-terminal residue" evidence="11">
    <location>
        <position position="1"/>
    </location>
</feature>
<evidence type="ECO:0000256" key="1">
    <source>
        <dbReference type="ARBA" id="ARBA00012513"/>
    </source>
</evidence>
<evidence type="ECO:0000256" key="6">
    <source>
        <dbReference type="ARBA" id="ARBA00022840"/>
    </source>
</evidence>
<evidence type="ECO:0000256" key="7">
    <source>
        <dbReference type="ARBA" id="ARBA00047899"/>
    </source>
</evidence>
<dbReference type="InterPro" id="IPR000719">
    <property type="entry name" value="Prot_kinase_dom"/>
</dbReference>
<accession>V6TNE7</accession>
<dbReference type="InterPro" id="IPR050660">
    <property type="entry name" value="NEK_Ser/Thr_kinase"/>
</dbReference>
<evidence type="ECO:0000256" key="2">
    <source>
        <dbReference type="ARBA" id="ARBA00022527"/>
    </source>
</evidence>
<name>V6TNE7_GIAIN</name>
<evidence type="ECO:0000256" key="9">
    <source>
        <dbReference type="SAM" id="MobiDB-lite"/>
    </source>
</evidence>
<evidence type="ECO:0000256" key="5">
    <source>
        <dbReference type="ARBA" id="ARBA00022777"/>
    </source>
</evidence>
<feature type="domain" description="Protein kinase" evidence="10">
    <location>
        <begin position="1"/>
        <end position="132"/>
    </location>
</feature>
<keyword evidence="11" id="KW-0413">Isomerase</keyword>
<evidence type="ECO:0000313" key="12">
    <source>
        <dbReference type="Proteomes" id="UP000018040"/>
    </source>
</evidence>
<dbReference type="GO" id="GO:0016853">
    <property type="term" value="F:isomerase activity"/>
    <property type="evidence" value="ECO:0007669"/>
    <property type="project" value="UniProtKB-KW"/>
</dbReference>
<comment type="catalytic activity">
    <reaction evidence="8">
        <text>L-seryl-[protein] + ATP = O-phospho-L-seryl-[protein] + ADP + H(+)</text>
        <dbReference type="Rhea" id="RHEA:17989"/>
        <dbReference type="Rhea" id="RHEA-COMP:9863"/>
        <dbReference type="Rhea" id="RHEA-COMP:11604"/>
        <dbReference type="ChEBI" id="CHEBI:15378"/>
        <dbReference type="ChEBI" id="CHEBI:29999"/>
        <dbReference type="ChEBI" id="CHEBI:30616"/>
        <dbReference type="ChEBI" id="CHEBI:83421"/>
        <dbReference type="ChEBI" id="CHEBI:456216"/>
        <dbReference type="EC" id="2.7.11.1"/>
    </reaction>
</comment>
<dbReference type="PANTHER" id="PTHR43671:SF98">
    <property type="entry name" value="SERINE_THREONINE-PROTEIN KINASE NEK11"/>
    <property type="match status" value="1"/>
</dbReference>
<dbReference type="Gene3D" id="1.10.510.10">
    <property type="entry name" value="Transferase(Phosphotransferase) domain 1"/>
    <property type="match status" value="1"/>
</dbReference>
<sequence length="132" mass="14657">VLTNDDFLYIIMDRHDGDLQHFITDHRRTREPIPRELMFSILGQLADALAYVHAPYKVNEKGDVLPSIVHRDLKPADVLISKDGERVVIADFGLCKDAQHDGNTLAGSPPYMAPRSLSTKRLAPPRTSGPSA</sequence>
<keyword evidence="5" id="KW-0418">Kinase</keyword>
<keyword evidence="2" id="KW-0723">Serine/threonine-protein kinase</keyword>
<dbReference type="SUPFAM" id="SSF56112">
    <property type="entry name" value="Protein kinase-like (PK-like)"/>
    <property type="match status" value="1"/>
</dbReference>
<dbReference type="PANTHER" id="PTHR43671">
    <property type="entry name" value="SERINE/THREONINE-PROTEIN KINASE NEK"/>
    <property type="match status" value="1"/>
</dbReference>
<comment type="caution">
    <text evidence="11">The sequence shown here is derived from an EMBL/GenBank/DDBJ whole genome shotgun (WGS) entry which is preliminary data.</text>
</comment>
<dbReference type="OrthoDB" id="248923at2759"/>
<keyword evidence="3" id="KW-0808">Transferase</keyword>
<dbReference type="Proteomes" id="UP000018040">
    <property type="component" value="Unassembled WGS sequence"/>
</dbReference>
<comment type="catalytic activity">
    <reaction evidence="7">
        <text>L-threonyl-[protein] + ATP = O-phospho-L-threonyl-[protein] + ADP + H(+)</text>
        <dbReference type="Rhea" id="RHEA:46608"/>
        <dbReference type="Rhea" id="RHEA-COMP:11060"/>
        <dbReference type="Rhea" id="RHEA-COMP:11605"/>
        <dbReference type="ChEBI" id="CHEBI:15378"/>
        <dbReference type="ChEBI" id="CHEBI:30013"/>
        <dbReference type="ChEBI" id="CHEBI:30616"/>
        <dbReference type="ChEBI" id="CHEBI:61977"/>
        <dbReference type="ChEBI" id="CHEBI:456216"/>
        <dbReference type="EC" id="2.7.11.1"/>
    </reaction>
</comment>